<protein>
    <submittedName>
        <fullName evidence="2">Capsid protein</fullName>
    </submittedName>
</protein>
<feature type="region of interest" description="Disordered" evidence="1">
    <location>
        <begin position="1"/>
        <end position="38"/>
    </location>
</feature>
<name>A0A858NE54_9VIRU</name>
<sequence length="297" mass="34474">MPLKRYKSRKSVSYKPRSKYRKPYQKKKKYAKRKPMTRKRVANIASVKKSDTMQTISIRPDGTAFREPFVMNGDKTYVLPWIATWRNFQTSSTNQVKGLRQDSTRSATSCYMRGLKESLQLGTNDGQYWQWRRICFTMKGDDISVNASTKYRMAYQNENGYQRVMNDWNNMKGETPVPVGFIVDPLFKGTRDKDWDDPFIAPVDPLRVTLKYDKTRYLRSGNNFGMLKTARLWHPMNAMLHYDDEENGGIQNAGTMSVKTHGMGDYYVIDFFRAADGSTAGSQLSVRSTSTLYWHEK</sequence>
<reference evidence="2" key="1">
    <citation type="submission" date="2020-04" db="EMBL/GenBank/DDBJ databases">
        <title>Genomes of microviruses in a sewage oxidation pond.</title>
        <authorList>
            <person name="Schreck J."/>
            <person name="Kraberger S."/>
            <person name="Scotch M."/>
            <person name="Halden R.U."/>
            <person name="Varsani A."/>
        </authorList>
    </citation>
    <scope>NUCLEOTIDE SEQUENCE</scope>
    <source>
        <strain evidence="2">6434_448</strain>
    </source>
</reference>
<proteinExistence type="predicted"/>
<accession>A0A858NE54</accession>
<evidence type="ECO:0000256" key="1">
    <source>
        <dbReference type="SAM" id="MobiDB-lite"/>
    </source>
</evidence>
<dbReference type="EMBL" id="MT309851">
    <property type="protein sequence ID" value="QJB18619.1"/>
    <property type="molecule type" value="Genomic_DNA"/>
</dbReference>
<evidence type="ECO:0000313" key="2">
    <source>
        <dbReference type="EMBL" id="QJB18619.1"/>
    </source>
</evidence>
<organism evidence="2">
    <name type="scientific">Genomoviridae sp</name>
    <dbReference type="NCBI Taxonomy" id="2202565"/>
    <lineage>
        <taxon>Viruses</taxon>
        <taxon>Monodnaviria</taxon>
        <taxon>Shotokuvirae</taxon>
        <taxon>Cressdnaviricota</taxon>
        <taxon>Repensiviricetes</taxon>
        <taxon>Geplafuvirales</taxon>
        <taxon>Genomoviridae</taxon>
    </lineage>
</organism>